<dbReference type="SMART" id="SM00028">
    <property type="entry name" value="TPR"/>
    <property type="match status" value="3"/>
</dbReference>
<dbReference type="GO" id="GO:0072380">
    <property type="term" value="C:TRC complex"/>
    <property type="evidence" value="ECO:0007669"/>
    <property type="project" value="TreeGrafter"/>
</dbReference>
<name>A0AAD7GX93_MYCRO</name>
<dbReference type="GO" id="GO:0006620">
    <property type="term" value="P:post-translational protein targeting to endoplasmic reticulum membrane"/>
    <property type="evidence" value="ECO:0007669"/>
    <property type="project" value="TreeGrafter"/>
</dbReference>
<dbReference type="InterPro" id="IPR011990">
    <property type="entry name" value="TPR-like_helical_dom_sf"/>
</dbReference>
<organism evidence="3 4">
    <name type="scientific">Mycena rosella</name>
    <name type="common">Pink bonnet</name>
    <name type="synonym">Agaricus rosellus</name>
    <dbReference type="NCBI Taxonomy" id="1033263"/>
    <lineage>
        <taxon>Eukaryota</taxon>
        <taxon>Fungi</taxon>
        <taxon>Dikarya</taxon>
        <taxon>Basidiomycota</taxon>
        <taxon>Agaricomycotina</taxon>
        <taxon>Agaricomycetes</taxon>
        <taxon>Agaricomycetidae</taxon>
        <taxon>Agaricales</taxon>
        <taxon>Marasmiineae</taxon>
        <taxon>Mycenaceae</taxon>
        <taxon>Mycena</taxon>
    </lineage>
</organism>
<sequence>MSSSDLKSQGHALFSAKKFKEAGKKYTEAINAGPRRRGLAVLYANRAACRMSLKRYLDANNDTKKATQLDPTYAKAFARLASSQDALGDYPDSHESWQHALDAHPKFDLTPAEETQKTQYQAGLTAAAVGLEKMNNTLVVGDRAIIVQGEGRMPWDLAAAMLPSLRASPILSTHQAPISGCRAMPDVEPIRSQRLFIGVQ</sequence>
<reference evidence="3" key="1">
    <citation type="submission" date="2023-03" db="EMBL/GenBank/DDBJ databases">
        <title>Massive genome expansion in bonnet fungi (Mycena s.s.) driven by repeated elements and novel gene families across ecological guilds.</title>
        <authorList>
            <consortium name="Lawrence Berkeley National Laboratory"/>
            <person name="Harder C.B."/>
            <person name="Miyauchi S."/>
            <person name="Viragh M."/>
            <person name="Kuo A."/>
            <person name="Thoen E."/>
            <person name="Andreopoulos B."/>
            <person name="Lu D."/>
            <person name="Skrede I."/>
            <person name="Drula E."/>
            <person name="Henrissat B."/>
            <person name="Morin E."/>
            <person name="Kohler A."/>
            <person name="Barry K."/>
            <person name="LaButti K."/>
            <person name="Morin E."/>
            <person name="Salamov A."/>
            <person name="Lipzen A."/>
            <person name="Mereny Z."/>
            <person name="Hegedus B."/>
            <person name="Baldrian P."/>
            <person name="Stursova M."/>
            <person name="Weitz H."/>
            <person name="Taylor A."/>
            <person name="Grigoriev I.V."/>
            <person name="Nagy L.G."/>
            <person name="Martin F."/>
            <person name="Kauserud H."/>
        </authorList>
    </citation>
    <scope>NUCLEOTIDE SEQUENCE</scope>
    <source>
        <strain evidence="3">CBHHK067</strain>
    </source>
</reference>
<dbReference type="EMBL" id="JARKIE010000005">
    <property type="protein sequence ID" value="KAJ7707351.1"/>
    <property type="molecule type" value="Genomic_DNA"/>
</dbReference>
<dbReference type="InterPro" id="IPR047150">
    <property type="entry name" value="SGT"/>
</dbReference>
<evidence type="ECO:0000313" key="3">
    <source>
        <dbReference type="EMBL" id="KAJ7707351.1"/>
    </source>
</evidence>
<dbReference type="GO" id="GO:0016020">
    <property type="term" value="C:membrane"/>
    <property type="evidence" value="ECO:0007669"/>
    <property type="project" value="TreeGrafter"/>
</dbReference>
<gene>
    <name evidence="3" type="ORF">B0H17DRAFT_1281052</name>
</gene>
<evidence type="ECO:0000256" key="2">
    <source>
        <dbReference type="ARBA" id="ARBA00022803"/>
    </source>
</evidence>
<dbReference type="InterPro" id="IPR019734">
    <property type="entry name" value="TPR_rpt"/>
</dbReference>
<proteinExistence type="predicted"/>
<dbReference type="PANTHER" id="PTHR45831">
    <property type="entry name" value="LD24721P"/>
    <property type="match status" value="1"/>
</dbReference>
<dbReference type="PANTHER" id="PTHR45831:SF2">
    <property type="entry name" value="LD24721P"/>
    <property type="match status" value="1"/>
</dbReference>
<keyword evidence="2" id="KW-0802">TPR repeat</keyword>
<dbReference type="SUPFAM" id="SSF48452">
    <property type="entry name" value="TPR-like"/>
    <property type="match status" value="1"/>
</dbReference>
<protein>
    <submittedName>
        <fullName evidence="3">Uncharacterized protein</fullName>
    </submittedName>
</protein>
<dbReference type="GO" id="GO:0060090">
    <property type="term" value="F:molecular adaptor activity"/>
    <property type="evidence" value="ECO:0007669"/>
    <property type="project" value="TreeGrafter"/>
</dbReference>
<dbReference type="Proteomes" id="UP001221757">
    <property type="component" value="Unassembled WGS sequence"/>
</dbReference>
<evidence type="ECO:0000256" key="1">
    <source>
        <dbReference type="ARBA" id="ARBA00022737"/>
    </source>
</evidence>
<accession>A0AAD7GX93</accession>
<keyword evidence="1" id="KW-0677">Repeat</keyword>
<comment type="caution">
    <text evidence="3">The sequence shown here is derived from an EMBL/GenBank/DDBJ whole genome shotgun (WGS) entry which is preliminary data.</text>
</comment>
<keyword evidence="4" id="KW-1185">Reference proteome</keyword>
<dbReference type="Gene3D" id="1.25.40.10">
    <property type="entry name" value="Tetratricopeptide repeat domain"/>
    <property type="match status" value="1"/>
</dbReference>
<evidence type="ECO:0000313" key="4">
    <source>
        <dbReference type="Proteomes" id="UP001221757"/>
    </source>
</evidence>
<dbReference type="AlphaFoldDB" id="A0AAD7GX93"/>